<feature type="compositionally biased region" description="Polar residues" evidence="1">
    <location>
        <begin position="67"/>
        <end position="78"/>
    </location>
</feature>
<reference evidence="3" key="2">
    <citation type="submission" date="2023-04" db="EMBL/GenBank/DDBJ databases">
        <authorList>
            <person name="Bu L."/>
            <person name="Lu L."/>
            <person name="Laidemitt M.R."/>
            <person name="Zhang S.M."/>
            <person name="Mutuku M."/>
            <person name="Mkoji G."/>
            <person name="Steinauer M."/>
            <person name="Loker E.S."/>
        </authorList>
    </citation>
    <scope>NUCLEOTIDE SEQUENCE</scope>
    <source>
        <strain evidence="3">KasaAsao</strain>
        <tissue evidence="3">Whole Snail</tissue>
    </source>
</reference>
<keyword evidence="2" id="KW-1133">Transmembrane helix</keyword>
<dbReference type="AlphaFoldDB" id="A0AAD8FDE8"/>
<gene>
    <name evidence="3" type="ORF">Bpfe_011130</name>
</gene>
<keyword evidence="2" id="KW-0812">Transmembrane</keyword>
<feature type="compositionally biased region" description="Basic and acidic residues" evidence="1">
    <location>
        <begin position="56"/>
        <end position="66"/>
    </location>
</feature>
<keyword evidence="2" id="KW-0472">Membrane</keyword>
<evidence type="ECO:0000256" key="1">
    <source>
        <dbReference type="SAM" id="MobiDB-lite"/>
    </source>
</evidence>
<evidence type="ECO:0000256" key="2">
    <source>
        <dbReference type="SAM" id="Phobius"/>
    </source>
</evidence>
<protein>
    <submittedName>
        <fullName evidence="3">Uncharacterized protein</fullName>
    </submittedName>
</protein>
<name>A0AAD8FDE8_BIOPF</name>
<dbReference type="EMBL" id="JASAOG010000042">
    <property type="protein sequence ID" value="KAK0059361.1"/>
    <property type="molecule type" value="Genomic_DNA"/>
</dbReference>
<feature type="region of interest" description="Disordered" evidence="1">
    <location>
        <begin position="56"/>
        <end position="81"/>
    </location>
</feature>
<reference evidence="3" key="1">
    <citation type="journal article" date="2023" name="PLoS Negl. Trop. Dis.">
        <title>A genome sequence for Biomphalaria pfeifferi, the major vector snail for the human-infecting parasite Schistosoma mansoni.</title>
        <authorList>
            <person name="Bu L."/>
            <person name="Lu L."/>
            <person name="Laidemitt M.R."/>
            <person name="Zhang S.M."/>
            <person name="Mutuku M."/>
            <person name="Mkoji G."/>
            <person name="Steinauer M."/>
            <person name="Loker E.S."/>
        </authorList>
    </citation>
    <scope>NUCLEOTIDE SEQUENCE</scope>
    <source>
        <strain evidence="3">KasaAsao</strain>
    </source>
</reference>
<evidence type="ECO:0000313" key="4">
    <source>
        <dbReference type="Proteomes" id="UP001233172"/>
    </source>
</evidence>
<organism evidence="3 4">
    <name type="scientific">Biomphalaria pfeifferi</name>
    <name type="common">Bloodfluke planorb</name>
    <name type="synonym">Freshwater snail</name>
    <dbReference type="NCBI Taxonomy" id="112525"/>
    <lineage>
        <taxon>Eukaryota</taxon>
        <taxon>Metazoa</taxon>
        <taxon>Spiralia</taxon>
        <taxon>Lophotrochozoa</taxon>
        <taxon>Mollusca</taxon>
        <taxon>Gastropoda</taxon>
        <taxon>Heterobranchia</taxon>
        <taxon>Euthyneura</taxon>
        <taxon>Panpulmonata</taxon>
        <taxon>Hygrophila</taxon>
        <taxon>Lymnaeoidea</taxon>
        <taxon>Planorbidae</taxon>
        <taxon>Biomphalaria</taxon>
    </lineage>
</organism>
<evidence type="ECO:0000313" key="3">
    <source>
        <dbReference type="EMBL" id="KAK0059361.1"/>
    </source>
</evidence>
<feature type="non-terminal residue" evidence="3">
    <location>
        <position position="109"/>
    </location>
</feature>
<feature type="transmembrane region" description="Helical" evidence="2">
    <location>
        <begin position="12"/>
        <end position="30"/>
    </location>
</feature>
<keyword evidence="4" id="KW-1185">Reference proteome</keyword>
<comment type="caution">
    <text evidence="3">The sequence shown here is derived from an EMBL/GenBank/DDBJ whole genome shotgun (WGS) entry which is preliminary data.</text>
</comment>
<sequence>MMVRALCSSKTFSLMIVVFLVAVIVVLMALSQNEQSVRNFKDQSTKNVQYFIPQVEADKRNRDKSSQESMTGQVQQHALNPKDGIDNSGALCKLFCIVLFVSPVKEMKR</sequence>
<dbReference type="Proteomes" id="UP001233172">
    <property type="component" value="Unassembled WGS sequence"/>
</dbReference>
<proteinExistence type="predicted"/>
<accession>A0AAD8FDE8</accession>